<protein>
    <recommendedName>
        <fullName evidence="3">O-succinylbenzoic acid--CoA ligase</fullName>
    </recommendedName>
</protein>
<dbReference type="EMBL" id="CAKLCM010000002">
    <property type="protein sequence ID" value="CAH0526582.1"/>
    <property type="molecule type" value="Genomic_DNA"/>
</dbReference>
<organism evidence="1 2">
    <name type="scientific">Vibrio hippocampi</name>
    <dbReference type="NCBI Taxonomy" id="654686"/>
    <lineage>
        <taxon>Bacteria</taxon>
        <taxon>Pseudomonadati</taxon>
        <taxon>Pseudomonadota</taxon>
        <taxon>Gammaproteobacteria</taxon>
        <taxon>Vibrionales</taxon>
        <taxon>Vibrionaceae</taxon>
        <taxon>Vibrio</taxon>
    </lineage>
</organism>
<evidence type="ECO:0008006" key="3">
    <source>
        <dbReference type="Google" id="ProtNLM"/>
    </source>
</evidence>
<accession>A0ABM8ZIT0</accession>
<comment type="caution">
    <text evidence="1">The sequence shown here is derived from an EMBL/GenBank/DDBJ whole genome shotgun (WGS) entry which is preliminary data.</text>
</comment>
<dbReference type="Proteomes" id="UP000838160">
    <property type="component" value="Unassembled WGS sequence"/>
</dbReference>
<gene>
    <name evidence="1" type="ORF">VHP8226_01936</name>
</gene>
<proteinExistence type="predicted"/>
<sequence length="61" mass="6670">MNWILGIAIVAQVIVALLSHGLVRALAELSAFGLTFLLCYRLRANKLSNKQTVSSSEKPSR</sequence>
<reference evidence="1" key="1">
    <citation type="submission" date="2021-12" db="EMBL/GenBank/DDBJ databases">
        <authorList>
            <person name="Rodrigo-Torres L."/>
            <person name="Arahal R. D."/>
            <person name="Lucena T."/>
        </authorList>
    </citation>
    <scope>NUCLEOTIDE SEQUENCE</scope>
    <source>
        <strain evidence="1">CECT 8226</strain>
    </source>
</reference>
<evidence type="ECO:0000313" key="1">
    <source>
        <dbReference type="EMBL" id="CAH0526582.1"/>
    </source>
</evidence>
<name>A0ABM8ZIT0_9VIBR</name>
<keyword evidence="2" id="KW-1185">Reference proteome</keyword>
<evidence type="ECO:0000313" key="2">
    <source>
        <dbReference type="Proteomes" id="UP000838160"/>
    </source>
</evidence>